<dbReference type="Proteomes" id="UP000699865">
    <property type="component" value="Unassembled WGS sequence"/>
</dbReference>
<dbReference type="PANTHER" id="PTHR45790">
    <property type="entry name" value="SIROHEME SYNTHASE-RELATED"/>
    <property type="match status" value="1"/>
</dbReference>
<evidence type="ECO:0000259" key="5">
    <source>
        <dbReference type="Pfam" id="PF00590"/>
    </source>
</evidence>
<dbReference type="EC" id="2.1.1.107" evidence="6"/>
<evidence type="ECO:0000256" key="3">
    <source>
        <dbReference type="ARBA" id="ARBA00023244"/>
    </source>
</evidence>
<comment type="similarity">
    <text evidence="2">Belongs to the precorrin methyltransferase family.</text>
</comment>
<dbReference type="InterPro" id="IPR006366">
    <property type="entry name" value="CobA/CysG_C"/>
</dbReference>
<gene>
    <name evidence="6" type="primary">cobA</name>
    <name evidence="6" type="ORF">J1786_15870</name>
</gene>
<evidence type="ECO:0000256" key="2">
    <source>
        <dbReference type="ARBA" id="ARBA00005879"/>
    </source>
</evidence>
<feature type="domain" description="Tetrapyrrole methylase" evidence="5">
    <location>
        <begin position="32"/>
        <end position="242"/>
    </location>
</feature>
<evidence type="ECO:0000256" key="1">
    <source>
        <dbReference type="ARBA" id="ARBA00004953"/>
    </source>
</evidence>
<sequence>MNNIPEKTLQMQQIAQILAGASRRNPVCRGEVWLVGAGPGDVELLTLKALRVIQQADVVVFDRLVSEPVMALIPDEALRIDAGKSTRNHTLGQEEINQLLVSLAQTGYRVVRLKGGDPFVFGRGGEEMAHCQQHGVLCHIVPGITAAMGCAASTGIPLTHRSLAQSVRFVTGHGAQGEPDVDWRALAEARQTLVFYMGIANSETISHQLMAHGLPGTTPVAVIERGTRPEQRVLTGRLETLADMILTGQVQTPALLIVGEVVGMYRPVSAQAAAIASPASQSATRRTTFQLVPAGSADSIRRSDAPLQALPVRV</sequence>
<dbReference type="InterPro" id="IPR003043">
    <property type="entry name" value="Uropor_MeTrfase_CS"/>
</dbReference>
<dbReference type="GO" id="GO:0032259">
    <property type="term" value="P:methylation"/>
    <property type="evidence" value="ECO:0007669"/>
    <property type="project" value="UniProtKB-KW"/>
</dbReference>
<proteinExistence type="inferred from homology"/>
<dbReference type="PANTHER" id="PTHR45790:SF1">
    <property type="entry name" value="SIROHEME SYNTHASE"/>
    <property type="match status" value="1"/>
</dbReference>
<comment type="pathway">
    <text evidence="4">Porphyrin-containing compound metabolism; siroheme biosynthesis; precorrin-2 from uroporphyrinogen III: step 1/1.</text>
</comment>
<dbReference type="InterPro" id="IPR050161">
    <property type="entry name" value="Siro_Cobalamin_biosynth"/>
</dbReference>
<accession>A0ABS6L3G9</accession>
<evidence type="ECO:0000313" key="7">
    <source>
        <dbReference type="Proteomes" id="UP000699865"/>
    </source>
</evidence>
<evidence type="ECO:0000313" key="6">
    <source>
        <dbReference type="EMBL" id="MBU9836283.1"/>
    </source>
</evidence>
<organism evidence="6 7">
    <name type="scientific">Rahnella perminowiae</name>
    <dbReference type="NCBI Taxonomy" id="2816244"/>
    <lineage>
        <taxon>Bacteria</taxon>
        <taxon>Pseudomonadati</taxon>
        <taxon>Pseudomonadota</taxon>
        <taxon>Gammaproteobacteria</taxon>
        <taxon>Enterobacterales</taxon>
        <taxon>Yersiniaceae</taxon>
        <taxon>Rahnella</taxon>
    </lineage>
</organism>
<reference evidence="6 7" key="1">
    <citation type="submission" date="2021-03" db="EMBL/GenBank/DDBJ databases">
        <title>Five novel Rahnella species.</title>
        <authorList>
            <person name="Brady C."/>
            <person name="Asselin J."/>
            <person name="Beer S."/>
            <person name="Bruberg M.B."/>
            <person name="Crampton B."/>
            <person name="Venter S."/>
            <person name="Arnold D."/>
            <person name="Denman S."/>
        </authorList>
    </citation>
    <scope>NUCLEOTIDE SEQUENCE [LARGE SCALE GENOMIC DNA]</scope>
    <source>
        <strain evidence="6 7">L72c</strain>
    </source>
</reference>
<dbReference type="InterPro" id="IPR000878">
    <property type="entry name" value="4pyrrol_Mease"/>
</dbReference>
<dbReference type="Pfam" id="PF00590">
    <property type="entry name" value="TP_methylase"/>
    <property type="match status" value="1"/>
</dbReference>
<dbReference type="PROSITE" id="PS00839">
    <property type="entry name" value="SUMT_1"/>
    <property type="match status" value="1"/>
</dbReference>
<name>A0ABS6L3G9_9GAMM</name>
<dbReference type="NCBIfam" id="TIGR01469">
    <property type="entry name" value="cobA_cysG_Cterm"/>
    <property type="match status" value="1"/>
</dbReference>
<dbReference type="CDD" id="cd11642">
    <property type="entry name" value="SUMT"/>
    <property type="match status" value="1"/>
</dbReference>
<dbReference type="GO" id="GO:0004851">
    <property type="term" value="F:uroporphyrin-III C-methyltransferase activity"/>
    <property type="evidence" value="ECO:0007669"/>
    <property type="project" value="UniProtKB-EC"/>
</dbReference>
<keyword evidence="7" id="KW-1185">Reference proteome</keyword>
<protein>
    <submittedName>
        <fullName evidence="6">Uroporphyrinogen-III C-methyltransferase</fullName>
        <ecNumber evidence="6">2.1.1.107</ecNumber>
    </submittedName>
</protein>
<keyword evidence="3" id="KW-0627">Porphyrin biosynthesis</keyword>
<comment type="caution">
    <text evidence="6">The sequence shown here is derived from an EMBL/GenBank/DDBJ whole genome shotgun (WGS) entry which is preliminary data.</text>
</comment>
<comment type="pathway">
    <text evidence="1">Cofactor biosynthesis; adenosylcobalamin biosynthesis.</text>
</comment>
<keyword evidence="6" id="KW-0489">Methyltransferase</keyword>
<keyword evidence="6" id="KW-0808">Transferase</keyword>
<dbReference type="NCBIfam" id="NF004790">
    <property type="entry name" value="PRK06136.1"/>
    <property type="match status" value="1"/>
</dbReference>
<dbReference type="EMBL" id="JAFMOU010000069">
    <property type="protein sequence ID" value="MBU9836283.1"/>
    <property type="molecule type" value="Genomic_DNA"/>
</dbReference>
<evidence type="ECO:0000256" key="4">
    <source>
        <dbReference type="ARBA" id="ARBA00025705"/>
    </source>
</evidence>